<dbReference type="CDD" id="cd04301">
    <property type="entry name" value="NAT_SF"/>
    <property type="match status" value="2"/>
</dbReference>
<dbReference type="GO" id="GO:0016747">
    <property type="term" value="F:acyltransferase activity, transferring groups other than amino-acyl groups"/>
    <property type="evidence" value="ECO:0007669"/>
    <property type="project" value="InterPro"/>
</dbReference>
<dbReference type="HOGENOM" id="CLU_929558_0_0_10"/>
<dbReference type="InterPro" id="IPR016181">
    <property type="entry name" value="Acyl_CoA_acyltransferase"/>
</dbReference>
<proteinExistence type="predicted"/>
<dbReference type="Proteomes" id="UP000033047">
    <property type="component" value="Unassembled WGS sequence"/>
</dbReference>
<feature type="domain" description="N-acetyltransferase" evidence="1">
    <location>
        <begin position="154"/>
        <end position="309"/>
    </location>
</feature>
<organism evidence="2 3">
    <name type="scientific">Parabacteroides goldsteinii DSM 19448 = WAL 12034</name>
    <dbReference type="NCBI Taxonomy" id="927665"/>
    <lineage>
        <taxon>Bacteria</taxon>
        <taxon>Pseudomonadati</taxon>
        <taxon>Bacteroidota</taxon>
        <taxon>Bacteroidia</taxon>
        <taxon>Bacteroidales</taxon>
        <taxon>Tannerellaceae</taxon>
        <taxon>Parabacteroides</taxon>
    </lineage>
</organism>
<dbReference type="PROSITE" id="PS51186">
    <property type="entry name" value="GNAT"/>
    <property type="match status" value="2"/>
</dbReference>
<feature type="domain" description="N-acetyltransferase" evidence="1">
    <location>
        <begin position="13"/>
        <end position="154"/>
    </location>
</feature>
<accession>A0A0F5IQ66</accession>
<reference evidence="2 3" key="1">
    <citation type="submission" date="2013-04" db="EMBL/GenBank/DDBJ databases">
        <title>The Genome Sequence of Parabacteroides goldsteinii DSM 19448.</title>
        <authorList>
            <consortium name="The Broad Institute Genomics Platform"/>
            <person name="Earl A."/>
            <person name="Ward D."/>
            <person name="Feldgarden M."/>
            <person name="Gevers D."/>
            <person name="Martens E."/>
            <person name="Sakamoto M."/>
            <person name="Benno Y."/>
            <person name="Song Y."/>
            <person name="Liu C."/>
            <person name="Lee J."/>
            <person name="Bolanos M."/>
            <person name="Vaisanen M.L."/>
            <person name="Finegold S.M."/>
            <person name="Walker B."/>
            <person name="Young S."/>
            <person name="Zeng Q."/>
            <person name="Gargeya S."/>
            <person name="Fitzgerald M."/>
            <person name="Haas B."/>
            <person name="Abouelleil A."/>
            <person name="Allen A.W."/>
            <person name="Alvarado L."/>
            <person name="Arachchi H.M."/>
            <person name="Berlin A.M."/>
            <person name="Chapman S.B."/>
            <person name="Gainer-Dewar J."/>
            <person name="Goldberg J."/>
            <person name="Griggs A."/>
            <person name="Gujja S."/>
            <person name="Hansen M."/>
            <person name="Howarth C."/>
            <person name="Imamovic A."/>
            <person name="Ireland A."/>
            <person name="Larimer J."/>
            <person name="McCowan C."/>
            <person name="Murphy C."/>
            <person name="Pearson M."/>
            <person name="Poon T.W."/>
            <person name="Priest M."/>
            <person name="Roberts A."/>
            <person name="Saif S."/>
            <person name="Shea T."/>
            <person name="Sisk P."/>
            <person name="Sykes S."/>
            <person name="Wortman J."/>
            <person name="Nusbaum C."/>
            <person name="Birren B."/>
        </authorList>
    </citation>
    <scope>NUCLEOTIDE SEQUENCE [LARGE SCALE GENOMIC DNA]</scope>
    <source>
        <strain evidence="2 3">DSM 19448</strain>
    </source>
</reference>
<gene>
    <name evidence="2" type="ORF">HMPREF1535_04677</name>
</gene>
<dbReference type="Gene3D" id="3.40.630.30">
    <property type="match status" value="2"/>
</dbReference>
<sequence length="313" mass="36766">MKEKQQQTMYEAASIRDYDELIQLWEASVRSTHHFLTEDDIQYYKPLIRNEYFRAVELYIIRDRKTEQITAFMGLSDELIEMLFVHPAQQGKGLGKTLLEYAIREKKMQKVDVNEQNTQALHFYQNRGFEVIARDAIDGQGKAYPILHMQLKPVRLRKAEAGDLPELHSVFEQSVRNSCKKDYTPEQIEAWVQRASPERWQELFTSGLQFIVAEETKSFRITGFTSFNSQGYLHSMFILPQFCGKGIATLLLDFAEEFARNNHIPNLFSEVSITARPFFEKRGFIVEQEQLVKVNNVEMDNFRMRKSLYIMYV</sequence>
<dbReference type="EMBL" id="AQHV01000026">
    <property type="protein sequence ID" value="KKB47267.1"/>
    <property type="molecule type" value="Genomic_DNA"/>
</dbReference>
<dbReference type="InterPro" id="IPR000182">
    <property type="entry name" value="GNAT_dom"/>
</dbReference>
<dbReference type="RefSeq" id="WP_087880744.1">
    <property type="nucleotide sequence ID" value="NZ_KQ033914.1"/>
</dbReference>
<dbReference type="InterPro" id="IPR052564">
    <property type="entry name" value="N-acetyltrans/Recomb-assoc"/>
</dbReference>
<dbReference type="Pfam" id="PF13508">
    <property type="entry name" value="Acetyltransf_7"/>
    <property type="match status" value="1"/>
</dbReference>
<dbReference type="PANTHER" id="PTHR43451:SF1">
    <property type="entry name" value="ACETYLTRANSFERASE"/>
    <property type="match status" value="1"/>
</dbReference>
<dbReference type="PANTHER" id="PTHR43451">
    <property type="entry name" value="ACETYLTRANSFERASE (GNAT) FAMILY PROTEIN"/>
    <property type="match status" value="1"/>
</dbReference>
<name>A0A0F5IQ66_9BACT</name>
<dbReference type="PATRIC" id="fig|927665.4.peg.4797"/>
<evidence type="ECO:0000313" key="2">
    <source>
        <dbReference type="EMBL" id="KKB47267.1"/>
    </source>
</evidence>
<dbReference type="STRING" id="927665.HMPREF1535_04677"/>
<dbReference type="Pfam" id="PF13673">
    <property type="entry name" value="Acetyltransf_10"/>
    <property type="match status" value="1"/>
</dbReference>
<evidence type="ECO:0000259" key="1">
    <source>
        <dbReference type="PROSITE" id="PS51186"/>
    </source>
</evidence>
<dbReference type="AlphaFoldDB" id="A0A0F5IQ66"/>
<protein>
    <recommendedName>
        <fullName evidence="1">N-acetyltransferase domain-containing protein</fullName>
    </recommendedName>
</protein>
<evidence type="ECO:0000313" key="3">
    <source>
        <dbReference type="Proteomes" id="UP000033047"/>
    </source>
</evidence>
<dbReference type="SUPFAM" id="SSF55729">
    <property type="entry name" value="Acyl-CoA N-acyltransferases (Nat)"/>
    <property type="match status" value="2"/>
</dbReference>
<comment type="caution">
    <text evidence="2">The sequence shown here is derived from an EMBL/GenBank/DDBJ whole genome shotgun (WGS) entry which is preliminary data.</text>
</comment>